<evidence type="ECO:0000256" key="5">
    <source>
        <dbReference type="ARBA" id="ARBA00023136"/>
    </source>
</evidence>
<evidence type="ECO:0000313" key="9">
    <source>
        <dbReference type="EMBL" id="CAC5393807.1"/>
    </source>
</evidence>
<feature type="transmembrane region" description="Helical" evidence="7">
    <location>
        <begin position="150"/>
        <end position="174"/>
    </location>
</feature>
<dbReference type="OrthoDB" id="100006at2759"/>
<keyword evidence="4 7" id="KW-1133">Transmembrane helix</keyword>
<gene>
    <name evidence="9" type="ORF">MCOR_28623</name>
</gene>
<sequence>MTFNVTNGTGEYIKKVTDVDIAVTITTSSLSIIGAVIIFINIGRKFYRVEQISDPMKRLFYLTIAEIFTAIGYLFGAARFLYGDDLSPEKVLACHVENDFGCTAQSFLTTVSSMSSFWWTSIIAFHLLWNSTNKDPPGSVNQSEHVRIQMFVYHILSWTIPGGITITALAKGILGSDLSVG</sequence>
<evidence type="ECO:0000256" key="2">
    <source>
        <dbReference type="ARBA" id="ARBA00008077"/>
    </source>
</evidence>
<accession>A0A6J8CFN1</accession>
<organism evidence="9 10">
    <name type="scientific">Mytilus coruscus</name>
    <name type="common">Sea mussel</name>
    <dbReference type="NCBI Taxonomy" id="42192"/>
    <lineage>
        <taxon>Eukaryota</taxon>
        <taxon>Metazoa</taxon>
        <taxon>Spiralia</taxon>
        <taxon>Lophotrochozoa</taxon>
        <taxon>Mollusca</taxon>
        <taxon>Bivalvia</taxon>
        <taxon>Autobranchia</taxon>
        <taxon>Pteriomorphia</taxon>
        <taxon>Mytilida</taxon>
        <taxon>Mytiloidea</taxon>
        <taxon>Mytilidae</taxon>
        <taxon>Mytilinae</taxon>
        <taxon>Mytilus</taxon>
    </lineage>
</organism>
<evidence type="ECO:0000256" key="6">
    <source>
        <dbReference type="ARBA" id="ARBA00023170"/>
    </source>
</evidence>
<evidence type="ECO:0000256" key="4">
    <source>
        <dbReference type="ARBA" id="ARBA00022989"/>
    </source>
</evidence>
<dbReference type="Pfam" id="PF01534">
    <property type="entry name" value="Frizzled"/>
    <property type="match status" value="1"/>
</dbReference>
<evidence type="ECO:0000256" key="7">
    <source>
        <dbReference type="SAM" id="Phobius"/>
    </source>
</evidence>
<dbReference type="EMBL" id="CACVKT020005214">
    <property type="protein sequence ID" value="CAC5393807.1"/>
    <property type="molecule type" value="Genomic_DNA"/>
</dbReference>
<protein>
    <recommendedName>
        <fullName evidence="8">G-protein coupled receptors family 2 profile 2 domain-containing protein</fullName>
    </recommendedName>
</protein>
<keyword evidence="3 7" id="KW-0812">Transmembrane</keyword>
<dbReference type="GO" id="GO:0005886">
    <property type="term" value="C:plasma membrane"/>
    <property type="evidence" value="ECO:0007669"/>
    <property type="project" value="TreeGrafter"/>
</dbReference>
<dbReference type="AlphaFoldDB" id="A0A6J8CFN1"/>
<comment type="subcellular location">
    <subcellularLocation>
        <location evidence="1">Membrane</location>
        <topology evidence="1">Multi-pass membrane protein</topology>
    </subcellularLocation>
</comment>
<keyword evidence="5 7" id="KW-0472">Membrane</keyword>
<reference evidence="9 10" key="1">
    <citation type="submission" date="2020-06" db="EMBL/GenBank/DDBJ databases">
        <authorList>
            <person name="Li R."/>
            <person name="Bekaert M."/>
        </authorList>
    </citation>
    <scope>NUCLEOTIDE SEQUENCE [LARGE SCALE GENOMIC DNA]</scope>
    <source>
        <strain evidence="10">wild</strain>
    </source>
</reference>
<dbReference type="PANTHER" id="PTHR23112">
    <property type="entry name" value="G PROTEIN-COUPLED RECEPTOR 157-RELATED"/>
    <property type="match status" value="1"/>
</dbReference>
<evidence type="ECO:0000256" key="1">
    <source>
        <dbReference type="ARBA" id="ARBA00004141"/>
    </source>
</evidence>
<comment type="similarity">
    <text evidence="2">Belongs to the G-protein coupled receptor Fz/Smo family.</text>
</comment>
<feature type="transmembrane region" description="Helical" evidence="7">
    <location>
        <begin position="60"/>
        <end position="82"/>
    </location>
</feature>
<evidence type="ECO:0000259" key="8">
    <source>
        <dbReference type="PROSITE" id="PS50261"/>
    </source>
</evidence>
<dbReference type="PROSITE" id="PS50261">
    <property type="entry name" value="G_PROTEIN_RECEP_F2_4"/>
    <property type="match status" value="1"/>
</dbReference>
<feature type="transmembrane region" description="Helical" evidence="7">
    <location>
        <begin position="21"/>
        <end position="40"/>
    </location>
</feature>
<dbReference type="InterPro" id="IPR017981">
    <property type="entry name" value="GPCR_2-like_7TM"/>
</dbReference>
<dbReference type="InterPro" id="IPR000539">
    <property type="entry name" value="Frizzled/Smoothened_7TM"/>
</dbReference>
<dbReference type="Proteomes" id="UP000507470">
    <property type="component" value="Unassembled WGS sequence"/>
</dbReference>
<evidence type="ECO:0000313" key="10">
    <source>
        <dbReference type="Proteomes" id="UP000507470"/>
    </source>
</evidence>
<dbReference type="Gene3D" id="1.20.1070.10">
    <property type="entry name" value="Rhodopsin 7-helix transmembrane proteins"/>
    <property type="match status" value="1"/>
</dbReference>
<dbReference type="PANTHER" id="PTHR23112:SF0">
    <property type="entry name" value="TRANSMEMBRANE PROTEIN 116"/>
    <property type="match status" value="1"/>
</dbReference>
<keyword evidence="10" id="KW-1185">Reference proteome</keyword>
<feature type="transmembrane region" description="Helical" evidence="7">
    <location>
        <begin position="107"/>
        <end position="129"/>
    </location>
</feature>
<dbReference type="GO" id="GO:0007166">
    <property type="term" value="P:cell surface receptor signaling pathway"/>
    <property type="evidence" value="ECO:0007669"/>
    <property type="project" value="InterPro"/>
</dbReference>
<keyword evidence="6" id="KW-0675">Receptor</keyword>
<proteinExistence type="inferred from homology"/>
<dbReference type="GO" id="GO:0007189">
    <property type="term" value="P:adenylate cyclase-activating G protein-coupled receptor signaling pathway"/>
    <property type="evidence" value="ECO:0007669"/>
    <property type="project" value="TreeGrafter"/>
</dbReference>
<dbReference type="GO" id="GO:0004930">
    <property type="term" value="F:G protein-coupled receptor activity"/>
    <property type="evidence" value="ECO:0007669"/>
    <property type="project" value="TreeGrafter"/>
</dbReference>
<evidence type="ECO:0000256" key="3">
    <source>
        <dbReference type="ARBA" id="ARBA00022692"/>
    </source>
</evidence>
<feature type="domain" description="G-protein coupled receptors family 2 profile 2" evidence="8">
    <location>
        <begin position="17"/>
        <end position="181"/>
    </location>
</feature>
<name>A0A6J8CFN1_MYTCO</name>